<dbReference type="Gene3D" id="3.90.1340.10">
    <property type="entry name" value="Phage tail collar domain"/>
    <property type="match status" value="1"/>
</dbReference>
<sequence>MQKINTPDNLFHDGDPSSGALGTIVTAAWLNAMQGELVSVIEAAGIKLDAAKTDQLRLAIAKLVSDAAAPLKHGHAWADVSKTPTTLAGYGITDALPLKPLLGAKVDLDGIISTGWYHQSLNSNAASGSNYPTPTAGMLSVYASDTMVYQLYQDFQGKRLWWRVQYNDTWSAWQSGATLDDIATTVPAGHVSFFARSSAPPGYLKANGAALSRSAYANLFAAIGTTFGAGDGASTFNLPDLRGEFVRGFDDGRSVDPGRLFGSAQADELRSHYHEYRFVGSASSSTPDDYVSQGGSWPRNFPGSTGRTGGIETRPRNIALLACIKF</sequence>
<reference evidence="4" key="1">
    <citation type="journal article" date="2017" name="Biotechnol. Biofuels">
        <title>Evaluation of environmental bacterial communities as a factor affecting the growth of duckweed Lemna minor.</title>
        <authorList>
            <person name="Ishizawa H."/>
            <person name="Kuroda M."/>
            <person name="Morikawa M."/>
            <person name="Ike M."/>
        </authorList>
    </citation>
    <scope>NUCLEOTIDE SEQUENCE [LARGE SCALE GENOMIC DNA]</scope>
    <source>
        <strain evidence="4">H3</strain>
    </source>
</reference>
<feature type="region of interest" description="Disordered" evidence="1">
    <location>
        <begin position="282"/>
        <end position="309"/>
    </location>
</feature>
<feature type="domain" description="Phage tail collar" evidence="2">
    <location>
        <begin position="189"/>
        <end position="246"/>
    </location>
</feature>
<protein>
    <submittedName>
        <fullName evidence="3">Phage tail fiber protein</fullName>
    </submittedName>
</protein>
<dbReference type="RefSeq" id="WP_089085457.1">
    <property type="nucleotide sequence ID" value="NZ_AP018823.1"/>
</dbReference>
<dbReference type="STRING" id="332411.VI06_18305"/>
<gene>
    <name evidence="3" type="ORF">DLM_1247</name>
</gene>
<reference evidence="3 4" key="2">
    <citation type="journal article" date="2017" name="Genome Announc.">
        <title>Draft genome sequence of Aquitalea magnusonii strain H3, a plant growth-promoting bacterium of duckweed Lemna minor.</title>
        <authorList>
            <person name="Ishizawa H."/>
            <person name="Kuroda M."/>
            <person name="Ike M."/>
        </authorList>
    </citation>
    <scope>NUCLEOTIDE SEQUENCE [LARGE SCALE GENOMIC DNA]</scope>
    <source>
        <strain evidence="3 4">H3</strain>
    </source>
</reference>
<dbReference type="OrthoDB" id="5830125at2"/>
<dbReference type="Pfam" id="PF07484">
    <property type="entry name" value="Collar"/>
    <property type="match status" value="1"/>
</dbReference>
<dbReference type="AlphaFoldDB" id="A0A3G9GF41"/>
<accession>A0A3G9GF41</accession>
<evidence type="ECO:0000313" key="3">
    <source>
        <dbReference type="EMBL" id="BBF84871.1"/>
    </source>
</evidence>
<dbReference type="CDD" id="cd19958">
    <property type="entry name" value="pyocin_knob"/>
    <property type="match status" value="1"/>
</dbReference>
<name>A0A3G9GF41_9NEIS</name>
<evidence type="ECO:0000256" key="1">
    <source>
        <dbReference type="SAM" id="MobiDB-lite"/>
    </source>
</evidence>
<reference evidence="4" key="3">
    <citation type="journal article" date="2017" name="Plant Physiol. Biochem.">
        <title>Differential oxidative and antioxidative response of duckweed Lemna minor toward plant growth promoting/inhibiting bacteria.</title>
        <authorList>
            <person name="Ishizawa H."/>
            <person name="Kuroda M."/>
            <person name="Morikawa M."/>
            <person name="Ike M."/>
        </authorList>
    </citation>
    <scope>NUCLEOTIDE SEQUENCE [LARGE SCALE GENOMIC DNA]</scope>
    <source>
        <strain evidence="4">H3</strain>
    </source>
</reference>
<dbReference type="InterPro" id="IPR037053">
    <property type="entry name" value="Phage_tail_collar_dom_sf"/>
</dbReference>
<dbReference type="SUPFAM" id="SSF88874">
    <property type="entry name" value="Receptor-binding domain of short tail fibre protein gp12"/>
    <property type="match status" value="1"/>
</dbReference>
<evidence type="ECO:0000259" key="2">
    <source>
        <dbReference type="Pfam" id="PF07484"/>
    </source>
</evidence>
<evidence type="ECO:0000313" key="4">
    <source>
        <dbReference type="Proteomes" id="UP000198290"/>
    </source>
</evidence>
<dbReference type="InterPro" id="IPR011083">
    <property type="entry name" value="Phage_tail_collar_dom"/>
</dbReference>
<dbReference type="KEGG" id="amah:DLM_1247"/>
<dbReference type="EMBL" id="AP018823">
    <property type="protein sequence ID" value="BBF84871.1"/>
    <property type="molecule type" value="Genomic_DNA"/>
</dbReference>
<proteinExistence type="predicted"/>
<dbReference type="Proteomes" id="UP000198290">
    <property type="component" value="Chromosome"/>
</dbReference>
<keyword evidence="4" id="KW-1185">Reference proteome</keyword>
<organism evidence="3 4">
    <name type="scientific">Aquitalea magnusonii</name>
    <dbReference type="NCBI Taxonomy" id="332411"/>
    <lineage>
        <taxon>Bacteria</taxon>
        <taxon>Pseudomonadati</taxon>
        <taxon>Pseudomonadota</taxon>
        <taxon>Betaproteobacteria</taxon>
        <taxon>Neisseriales</taxon>
        <taxon>Chromobacteriaceae</taxon>
        <taxon>Aquitalea</taxon>
    </lineage>
</organism>